<proteinExistence type="predicted"/>
<sequence length="30" mass="3648">MKKSMKLKIFHITEYIYVLQVNVWISHPSN</sequence>
<dbReference type="AlphaFoldDB" id="A0A2P2QUY3"/>
<dbReference type="EMBL" id="GGEC01090322">
    <property type="protein sequence ID" value="MBX70806.1"/>
    <property type="molecule type" value="Transcribed_RNA"/>
</dbReference>
<protein>
    <submittedName>
        <fullName evidence="1">Uncharacterized protein</fullName>
    </submittedName>
</protein>
<accession>A0A2P2QUY3</accession>
<reference evidence="1" key="1">
    <citation type="submission" date="2018-02" db="EMBL/GenBank/DDBJ databases">
        <title>Rhizophora mucronata_Transcriptome.</title>
        <authorList>
            <person name="Meera S.P."/>
            <person name="Sreeshan A."/>
            <person name="Augustine A."/>
        </authorList>
    </citation>
    <scope>NUCLEOTIDE SEQUENCE</scope>
    <source>
        <tissue evidence="1">Leaf</tissue>
    </source>
</reference>
<name>A0A2P2QUY3_RHIMU</name>
<evidence type="ECO:0000313" key="1">
    <source>
        <dbReference type="EMBL" id="MBX70806.1"/>
    </source>
</evidence>
<organism evidence="1">
    <name type="scientific">Rhizophora mucronata</name>
    <name type="common">Asiatic mangrove</name>
    <dbReference type="NCBI Taxonomy" id="61149"/>
    <lineage>
        <taxon>Eukaryota</taxon>
        <taxon>Viridiplantae</taxon>
        <taxon>Streptophyta</taxon>
        <taxon>Embryophyta</taxon>
        <taxon>Tracheophyta</taxon>
        <taxon>Spermatophyta</taxon>
        <taxon>Magnoliopsida</taxon>
        <taxon>eudicotyledons</taxon>
        <taxon>Gunneridae</taxon>
        <taxon>Pentapetalae</taxon>
        <taxon>rosids</taxon>
        <taxon>fabids</taxon>
        <taxon>Malpighiales</taxon>
        <taxon>Rhizophoraceae</taxon>
        <taxon>Rhizophora</taxon>
    </lineage>
</organism>